<evidence type="ECO:0000256" key="4">
    <source>
        <dbReference type="ARBA" id="ARBA00023136"/>
    </source>
</evidence>
<evidence type="ECO:0000256" key="1">
    <source>
        <dbReference type="ARBA" id="ARBA00022475"/>
    </source>
</evidence>
<keyword evidence="2 5" id="KW-0812">Transmembrane</keyword>
<evidence type="ECO:0000256" key="5">
    <source>
        <dbReference type="SAM" id="Phobius"/>
    </source>
</evidence>
<evidence type="ECO:0000313" key="7">
    <source>
        <dbReference type="EMBL" id="TQV85161.1"/>
    </source>
</evidence>
<keyword evidence="8" id="KW-1185">Reference proteome</keyword>
<feature type="domain" description="Lipopolysaccharide assembly protein A" evidence="6">
    <location>
        <begin position="22"/>
        <end position="57"/>
    </location>
</feature>
<proteinExistence type="predicted"/>
<keyword evidence="1" id="KW-1003">Cell membrane</keyword>
<dbReference type="RefSeq" id="WP_142902708.1">
    <property type="nucleotide sequence ID" value="NZ_ML660088.1"/>
</dbReference>
<reference evidence="7 8" key="1">
    <citation type="submission" date="2019-06" db="EMBL/GenBank/DDBJ databases">
        <title>Whole genome sequence for Cellvibrionaceae sp. R142.</title>
        <authorList>
            <person name="Wang G."/>
        </authorList>
    </citation>
    <scope>NUCLEOTIDE SEQUENCE [LARGE SCALE GENOMIC DNA]</scope>
    <source>
        <strain evidence="7 8">R142</strain>
    </source>
</reference>
<dbReference type="GO" id="GO:0005886">
    <property type="term" value="C:plasma membrane"/>
    <property type="evidence" value="ECO:0007669"/>
    <property type="project" value="InterPro"/>
</dbReference>
<evidence type="ECO:0000259" key="6">
    <source>
        <dbReference type="Pfam" id="PF06305"/>
    </source>
</evidence>
<dbReference type="Pfam" id="PF06305">
    <property type="entry name" value="LapA_dom"/>
    <property type="match status" value="1"/>
</dbReference>
<dbReference type="EMBL" id="VHSG01000004">
    <property type="protein sequence ID" value="TQV85161.1"/>
    <property type="molecule type" value="Genomic_DNA"/>
</dbReference>
<feature type="transmembrane region" description="Helical" evidence="5">
    <location>
        <begin position="33"/>
        <end position="58"/>
    </location>
</feature>
<keyword evidence="4 5" id="KW-0472">Membrane</keyword>
<evidence type="ECO:0000256" key="2">
    <source>
        <dbReference type="ARBA" id="ARBA00022692"/>
    </source>
</evidence>
<evidence type="ECO:0000256" key="3">
    <source>
        <dbReference type="ARBA" id="ARBA00022989"/>
    </source>
</evidence>
<gene>
    <name evidence="7" type="ORF">FKG94_02945</name>
</gene>
<evidence type="ECO:0000313" key="8">
    <source>
        <dbReference type="Proteomes" id="UP000319732"/>
    </source>
</evidence>
<dbReference type="InterPro" id="IPR010445">
    <property type="entry name" value="LapA_dom"/>
</dbReference>
<accession>A0A545U6Q8</accession>
<keyword evidence="3 5" id="KW-1133">Transmembrane helix</keyword>
<protein>
    <submittedName>
        <fullName evidence="7">DUF1049 domain-containing protein</fullName>
    </submittedName>
</protein>
<name>A0A545U6Q8_9GAMM</name>
<dbReference type="Proteomes" id="UP000319732">
    <property type="component" value="Unassembled WGS sequence"/>
</dbReference>
<comment type="caution">
    <text evidence="7">The sequence shown here is derived from an EMBL/GenBank/DDBJ whole genome shotgun (WGS) entry which is preliminary data.</text>
</comment>
<organism evidence="7 8">
    <name type="scientific">Exilibacterium tricleocarpae</name>
    <dbReference type="NCBI Taxonomy" id="2591008"/>
    <lineage>
        <taxon>Bacteria</taxon>
        <taxon>Pseudomonadati</taxon>
        <taxon>Pseudomonadota</taxon>
        <taxon>Gammaproteobacteria</taxon>
        <taxon>Cellvibrionales</taxon>
        <taxon>Cellvibrionaceae</taxon>
        <taxon>Exilibacterium</taxon>
    </lineage>
</organism>
<sequence length="69" mass="7416">MAKPKRYLVLSALVILALFLVQNTETVTVNLLLWQLVLPRAVLLLLVLAIGVLIGLALPRSGSSRPAGK</sequence>
<dbReference type="AlphaFoldDB" id="A0A545U6Q8"/>